<dbReference type="InterPro" id="IPR011009">
    <property type="entry name" value="Kinase-like_dom_sf"/>
</dbReference>
<dbReference type="SMART" id="SM00220">
    <property type="entry name" value="S_TKc"/>
    <property type="match status" value="1"/>
</dbReference>
<dbReference type="GO" id="GO:0005524">
    <property type="term" value="F:ATP binding"/>
    <property type="evidence" value="ECO:0007669"/>
    <property type="project" value="UniProtKB-KW"/>
</dbReference>
<dbReference type="GO" id="GO:0004672">
    <property type="term" value="F:protein kinase activity"/>
    <property type="evidence" value="ECO:0007669"/>
    <property type="project" value="InterPro"/>
</dbReference>
<dbReference type="PROSITE" id="PS50011">
    <property type="entry name" value="PROTEIN_KINASE_DOM"/>
    <property type="match status" value="1"/>
</dbReference>
<name>A0A1Z5KB35_FISSO</name>
<dbReference type="InParanoid" id="A0A1Z5KB35"/>
<dbReference type="EMBL" id="BDSP01000199">
    <property type="protein sequence ID" value="GAX23311.1"/>
    <property type="molecule type" value="Genomic_DNA"/>
</dbReference>
<dbReference type="FunFam" id="1.10.510.10:FF:000571">
    <property type="entry name" value="Maternal embryonic leucine zipper kinase"/>
    <property type="match status" value="1"/>
</dbReference>
<evidence type="ECO:0000256" key="2">
    <source>
        <dbReference type="ARBA" id="ARBA00022840"/>
    </source>
</evidence>
<evidence type="ECO:0000259" key="4">
    <source>
        <dbReference type="PROSITE" id="PS50011"/>
    </source>
</evidence>
<evidence type="ECO:0000256" key="1">
    <source>
        <dbReference type="ARBA" id="ARBA00022741"/>
    </source>
</evidence>
<dbReference type="OrthoDB" id="40902at2759"/>
<dbReference type="CDD" id="cd05117">
    <property type="entry name" value="STKc_CAMK"/>
    <property type="match status" value="1"/>
</dbReference>
<feature type="region of interest" description="Disordered" evidence="3">
    <location>
        <begin position="413"/>
        <end position="432"/>
    </location>
</feature>
<dbReference type="Pfam" id="PF00069">
    <property type="entry name" value="Pkinase"/>
    <property type="match status" value="1"/>
</dbReference>
<sequence>MGAHQSRDSSPPSPPATADDKTCSPCFFLDGVAERIRSNSKSDPIGSPLPETPVIQRRRQQQQIEEAMNDVHNLYASQYGKQSEIKADEDDNVGIHEGPNCETELNEKYELLEAMGVGSTSTVHRCVHRRTGKEYACKIIDCVLIEERFQGMMSQFQTEIESLRKLKHPGIIELYDVYLADSKIYIVMEIMNGGELFEYVVQKGTLTEDEAAKIVRKVTSALVYMHDNNIVHRDLKPENLLLKRKPQGPGDDIEVKIIDFGLSKAMEEPVAQTFLGTRGYLAPEMLQRRNYTKAVDTWALGIIVFVLVCGCLPFDDDSATVPSDDLVRTRFVLRFPRWAKNLSKSAKDLLSHLLDVNPATRYTAEQALNHPWVKGETAVKGNLLASPGKIKKSPAYTGSAKPGKYIQAGRRVVHPGESPLSPDVQRVRKNSL</sequence>
<keyword evidence="1" id="KW-0547">Nucleotide-binding</keyword>
<keyword evidence="6" id="KW-1185">Reference proteome</keyword>
<protein>
    <recommendedName>
        <fullName evidence="4">Protein kinase domain-containing protein</fullName>
    </recommendedName>
</protein>
<feature type="region of interest" description="Disordered" evidence="3">
    <location>
        <begin position="1"/>
        <end position="24"/>
    </location>
</feature>
<keyword evidence="2" id="KW-0067">ATP-binding</keyword>
<dbReference type="AlphaFoldDB" id="A0A1Z5KB35"/>
<gene>
    <name evidence="5" type="ORF">FisN_21Hu003</name>
</gene>
<evidence type="ECO:0000256" key="3">
    <source>
        <dbReference type="SAM" id="MobiDB-lite"/>
    </source>
</evidence>
<evidence type="ECO:0000313" key="5">
    <source>
        <dbReference type="EMBL" id="GAX23311.1"/>
    </source>
</evidence>
<dbReference type="Proteomes" id="UP000198406">
    <property type="component" value="Unassembled WGS sequence"/>
</dbReference>
<dbReference type="Gene3D" id="1.10.510.10">
    <property type="entry name" value="Transferase(Phosphotransferase) domain 1"/>
    <property type="match status" value="1"/>
</dbReference>
<dbReference type="InterPro" id="IPR008271">
    <property type="entry name" value="Ser/Thr_kinase_AS"/>
</dbReference>
<feature type="domain" description="Protein kinase" evidence="4">
    <location>
        <begin position="109"/>
        <end position="373"/>
    </location>
</feature>
<dbReference type="SUPFAM" id="SSF56112">
    <property type="entry name" value="Protein kinase-like (PK-like)"/>
    <property type="match status" value="1"/>
</dbReference>
<organism evidence="5 6">
    <name type="scientific">Fistulifera solaris</name>
    <name type="common">Oleaginous diatom</name>
    <dbReference type="NCBI Taxonomy" id="1519565"/>
    <lineage>
        <taxon>Eukaryota</taxon>
        <taxon>Sar</taxon>
        <taxon>Stramenopiles</taxon>
        <taxon>Ochrophyta</taxon>
        <taxon>Bacillariophyta</taxon>
        <taxon>Bacillariophyceae</taxon>
        <taxon>Bacillariophycidae</taxon>
        <taxon>Naviculales</taxon>
        <taxon>Naviculaceae</taxon>
        <taxon>Fistulifera</taxon>
    </lineage>
</organism>
<dbReference type="PANTHER" id="PTHR24347">
    <property type="entry name" value="SERINE/THREONINE-PROTEIN KINASE"/>
    <property type="match status" value="1"/>
</dbReference>
<reference evidence="5 6" key="1">
    <citation type="journal article" date="2015" name="Plant Cell">
        <title>Oil accumulation by the oleaginous diatom Fistulifera solaris as revealed by the genome and transcriptome.</title>
        <authorList>
            <person name="Tanaka T."/>
            <person name="Maeda Y."/>
            <person name="Veluchamy A."/>
            <person name="Tanaka M."/>
            <person name="Abida H."/>
            <person name="Marechal E."/>
            <person name="Bowler C."/>
            <person name="Muto M."/>
            <person name="Sunaga Y."/>
            <person name="Tanaka M."/>
            <person name="Yoshino T."/>
            <person name="Taniguchi T."/>
            <person name="Fukuda Y."/>
            <person name="Nemoto M."/>
            <person name="Matsumoto M."/>
            <person name="Wong P.S."/>
            <person name="Aburatani S."/>
            <person name="Fujibuchi W."/>
        </authorList>
    </citation>
    <scope>NUCLEOTIDE SEQUENCE [LARGE SCALE GENOMIC DNA]</scope>
    <source>
        <strain evidence="5 6">JPCC DA0580</strain>
    </source>
</reference>
<comment type="caution">
    <text evidence="5">The sequence shown here is derived from an EMBL/GenBank/DDBJ whole genome shotgun (WGS) entry which is preliminary data.</text>
</comment>
<dbReference type="InterPro" id="IPR000719">
    <property type="entry name" value="Prot_kinase_dom"/>
</dbReference>
<accession>A0A1Z5KB35</accession>
<evidence type="ECO:0000313" key="6">
    <source>
        <dbReference type="Proteomes" id="UP000198406"/>
    </source>
</evidence>
<proteinExistence type="predicted"/>
<dbReference type="PROSITE" id="PS00108">
    <property type="entry name" value="PROTEIN_KINASE_ST"/>
    <property type="match status" value="1"/>
</dbReference>